<dbReference type="Pfam" id="PF00581">
    <property type="entry name" value="Rhodanese"/>
    <property type="match status" value="1"/>
</dbReference>
<evidence type="ECO:0000313" key="3">
    <source>
        <dbReference type="Proteomes" id="UP001156873"/>
    </source>
</evidence>
<gene>
    <name evidence="2" type="ORF">QFW81_00880</name>
</gene>
<reference evidence="2 3" key="1">
    <citation type="submission" date="2023-04" db="EMBL/GenBank/DDBJ databases">
        <title>Luteimonas sp. M1R5S59.</title>
        <authorList>
            <person name="Sun J.-Q."/>
        </authorList>
    </citation>
    <scope>NUCLEOTIDE SEQUENCE [LARGE SCALE GENOMIC DNA]</scope>
    <source>
        <strain evidence="2 3">M1R5S59</strain>
    </source>
</reference>
<dbReference type="InterPro" id="IPR036873">
    <property type="entry name" value="Rhodanese-like_dom_sf"/>
</dbReference>
<dbReference type="PROSITE" id="PS50206">
    <property type="entry name" value="RHODANESE_3"/>
    <property type="match status" value="1"/>
</dbReference>
<dbReference type="PANTHER" id="PTHR43268">
    <property type="entry name" value="THIOSULFATE SULFURTRANSFERASE/RHODANESE-LIKE DOMAIN-CONTAINING PROTEIN 2"/>
    <property type="match status" value="1"/>
</dbReference>
<comment type="caution">
    <text evidence="2">The sequence shown here is derived from an EMBL/GenBank/DDBJ whole genome shotgun (WGS) entry which is preliminary data.</text>
</comment>
<evidence type="ECO:0000259" key="1">
    <source>
        <dbReference type="PROSITE" id="PS50206"/>
    </source>
</evidence>
<evidence type="ECO:0000313" key="2">
    <source>
        <dbReference type="EMBL" id="MDH5832487.1"/>
    </source>
</evidence>
<dbReference type="Gene3D" id="3.30.70.100">
    <property type="match status" value="1"/>
</dbReference>
<organism evidence="2 3">
    <name type="scientific">Luteimonas kalidii</name>
    <dbReference type="NCBI Taxonomy" id="3042025"/>
    <lineage>
        <taxon>Bacteria</taxon>
        <taxon>Pseudomonadati</taxon>
        <taxon>Pseudomonadota</taxon>
        <taxon>Gammaproteobacteria</taxon>
        <taxon>Lysobacterales</taxon>
        <taxon>Lysobacteraceae</taxon>
        <taxon>Luteimonas</taxon>
    </lineage>
</organism>
<dbReference type="Pfam" id="PF17773">
    <property type="entry name" value="UPF0176_N"/>
    <property type="match status" value="1"/>
</dbReference>
<dbReference type="InterPro" id="IPR040503">
    <property type="entry name" value="TRHO_N"/>
</dbReference>
<dbReference type="SMART" id="SM00450">
    <property type="entry name" value="RHOD"/>
    <property type="match status" value="1"/>
</dbReference>
<feature type="domain" description="Rhodanese" evidence="1">
    <location>
        <begin position="128"/>
        <end position="222"/>
    </location>
</feature>
<dbReference type="InterPro" id="IPR020936">
    <property type="entry name" value="TrhO"/>
</dbReference>
<accession>A0ABT6JPB7</accession>
<dbReference type="NCBIfam" id="NF003703">
    <property type="entry name" value="PRK05320.1"/>
    <property type="match status" value="1"/>
</dbReference>
<dbReference type="InterPro" id="IPR001763">
    <property type="entry name" value="Rhodanese-like_dom"/>
</dbReference>
<name>A0ABT6JPB7_9GAMM</name>
<sequence>MIRNIAAYRFVEVDDPPALAADLRTWAEAGALRGTVLVAPEGINLFLAGADDAIEGFLDRLRADPRFAAIGVKHSWSQAVPFARLKVKLKREIISFRRDGASPLRAGRAPAVAPAVLARWLRQGRDDDGRPVVTLDTRNREETGYGTFAGALTLPIDNFTDLPAALAPHRAALADATVVSYCTGGIRCEKAAPWMRASGIDRVFQLEGGILGYFEAVGGEGFEGRCFVFDDRVALDPDLRPLAGGAHPAPVHAGVQAA</sequence>
<dbReference type="PANTHER" id="PTHR43268:SF3">
    <property type="entry name" value="RHODANESE-LIKE DOMAIN-CONTAINING PROTEIN 7-RELATED"/>
    <property type="match status" value="1"/>
</dbReference>
<dbReference type="Proteomes" id="UP001156873">
    <property type="component" value="Unassembled WGS sequence"/>
</dbReference>
<dbReference type="EMBL" id="JARXRO010000007">
    <property type="protein sequence ID" value="MDH5832487.1"/>
    <property type="molecule type" value="Genomic_DNA"/>
</dbReference>
<protein>
    <submittedName>
        <fullName evidence="2">Sulfurtransferase</fullName>
    </submittedName>
</protein>
<keyword evidence="3" id="KW-1185">Reference proteome</keyword>
<dbReference type="Gene3D" id="3.40.250.10">
    <property type="entry name" value="Rhodanese-like domain"/>
    <property type="match status" value="1"/>
</dbReference>
<dbReference type="RefSeq" id="WP_280576671.1">
    <property type="nucleotide sequence ID" value="NZ_JARXRO010000007.1"/>
</dbReference>
<proteinExistence type="predicted"/>
<dbReference type="SUPFAM" id="SSF52821">
    <property type="entry name" value="Rhodanese/Cell cycle control phosphatase"/>
    <property type="match status" value="1"/>
</dbReference>